<proteinExistence type="predicted"/>
<evidence type="ECO:0000313" key="3">
    <source>
        <dbReference type="EMBL" id="OWK33520.1"/>
    </source>
</evidence>
<keyword evidence="2" id="KW-0812">Transmembrane</keyword>
<organism evidence="3 4">
    <name type="scientific">Sphingomonas dokdonensis</name>
    <dbReference type="NCBI Taxonomy" id="344880"/>
    <lineage>
        <taxon>Bacteria</taxon>
        <taxon>Pseudomonadati</taxon>
        <taxon>Pseudomonadota</taxon>
        <taxon>Alphaproteobacteria</taxon>
        <taxon>Sphingomonadales</taxon>
        <taxon>Sphingomonadaceae</taxon>
        <taxon>Sphingomonas</taxon>
    </lineage>
</organism>
<sequence length="121" mass="13742">MLFTTPTQWIALAITLIAGWLFGLASHPGGRKWKQRYADERDVHGRTRKDLDARLAEREARIAELERDNERLSRAAPVASDTMTTDRHAIGRERMAQSAARPAGSTRARWFNWQNRVGTNG</sequence>
<protein>
    <submittedName>
        <fullName evidence="3">Uncharacterized protein</fullName>
    </submittedName>
</protein>
<feature type="transmembrane region" description="Helical" evidence="2">
    <location>
        <begin position="6"/>
        <end position="26"/>
    </location>
</feature>
<comment type="caution">
    <text evidence="3">The sequence shown here is derived from an EMBL/GenBank/DDBJ whole genome shotgun (WGS) entry which is preliminary data.</text>
</comment>
<accession>A0A245ZUX8</accession>
<evidence type="ECO:0000313" key="4">
    <source>
        <dbReference type="Proteomes" id="UP000197290"/>
    </source>
</evidence>
<dbReference type="EMBL" id="NBBI01000001">
    <property type="protein sequence ID" value="OWK33520.1"/>
    <property type="molecule type" value="Genomic_DNA"/>
</dbReference>
<keyword evidence="2" id="KW-0472">Membrane</keyword>
<keyword evidence="2" id="KW-1133">Transmembrane helix</keyword>
<dbReference type="RefSeq" id="WP_088365761.1">
    <property type="nucleotide sequence ID" value="NZ_NBBI01000001.1"/>
</dbReference>
<keyword evidence="4" id="KW-1185">Reference proteome</keyword>
<dbReference type="Proteomes" id="UP000197290">
    <property type="component" value="Unassembled WGS sequence"/>
</dbReference>
<dbReference type="OrthoDB" id="7471037at2"/>
<evidence type="ECO:0000256" key="2">
    <source>
        <dbReference type="SAM" id="Phobius"/>
    </source>
</evidence>
<reference evidence="3 4" key="1">
    <citation type="submission" date="2017-03" db="EMBL/GenBank/DDBJ databases">
        <title>Genome sequence of Sphingomonas dokdonensis DSM 21029.</title>
        <authorList>
            <person name="Poehlein A."/>
            <person name="Wuebbeler J.H."/>
            <person name="Steinbuechel A."/>
            <person name="Daniel R."/>
        </authorList>
    </citation>
    <scope>NUCLEOTIDE SEQUENCE [LARGE SCALE GENOMIC DNA]</scope>
    <source>
        <strain evidence="3 4">DSM 21029</strain>
    </source>
</reference>
<dbReference type="AlphaFoldDB" id="A0A245ZUX8"/>
<name>A0A245ZUX8_9SPHN</name>
<evidence type="ECO:0000256" key="1">
    <source>
        <dbReference type="SAM" id="Coils"/>
    </source>
</evidence>
<feature type="coiled-coil region" evidence="1">
    <location>
        <begin position="48"/>
        <end position="75"/>
    </location>
</feature>
<keyword evidence="1" id="KW-0175">Coiled coil</keyword>
<gene>
    <name evidence="3" type="ORF">SPDO_03990</name>
</gene>